<dbReference type="AlphaFoldDB" id="D1FQ36"/>
<organism evidence="1">
    <name type="scientific">Simulium nigrimanum</name>
    <name type="common">Black fly</name>
    <dbReference type="NCBI Taxonomy" id="683695"/>
    <lineage>
        <taxon>Eukaryota</taxon>
        <taxon>Metazoa</taxon>
        <taxon>Ecdysozoa</taxon>
        <taxon>Arthropoda</taxon>
        <taxon>Hexapoda</taxon>
        <taxon>Insecta</taxon>
        <taxon>Pterygota</taxon>
        <taxon>Neoptera</taxon>
        <taxon>Endopterygota</taxon>
        <taxon>Diptera</taxon>
        <taxon>Nematocera</taxon>
        <taxon>Chironomoidea</taxon>
        <taxon>Simuliidae</taxon>
        <taxon>Simulium</taxon>
    </lineage>
</organism>
<sequence>MNSGSCLLYVFVIKAFSNLVQIKYGFFCRFNYMYSLHSCWLRA</sequence>
<protein>
    <submittedName>
        <fullName evidence="1">Hypothetical secreted peptide</fullName>
    </submittedName>
</protein>
<reference evidence="1" key="1">
    <citation type="submission" date="2009-10" db="EMBL/GenBank/DDBJ databases">
        <title>An Insight into the Sialotranscriptome of Simulium nigrimanum, a Black Fly Associated with Fogo Selvagem in South America.</title>
        <authorList>
            <person name="Ribeiro J.M.C."/>
            <person name="Valenzuela J.G."/>
            <person name="Pham V.M."/>
            <person name="Kleeman L."/>
            <person name="Barbian K.D."/>
            <person name="Favreau A.J."/>
            <person name="Eaton D.P."/>
            <person name="Aoki V."/>
            <person name="Hans-Filho G."/>
            <person name="Rivitti E.A."/>
            <person name="Diaz L.A."/>
        </authorList>
    </citation>
    <scope>NUCLEOTIDE SEQUENCE</scope>
    <source>
        <tissue evidence="1">Salivary glands</tissue>
    </source>
</reference>
<accession>D1FQ36</accession>
<proteinExistence type="evidence at transcript level"/>
<evidence type="ECO:0000313" key="1">
    <source>
        <dbReference type="EMBL" id="ACZ28291.1"/>
    </source>
</evidence>
<name>D1FQ36_SIMNI</name>
<dbReference type="EMBL" id="EZ419936">
    <property type="protein sequence ID" value="ACZ28291.1"/>
    <property type="molecule type" value="mRNA"/>
</dbReference>